<evidence type="ECO:0000313" key="1">
    <source>
        <dbReference type="EMBL" id="STY94021.1"/>
    </source>
</evidence>
<protein>
    <submittedName>
        <fullName evidence="1">Uncharacterized protein</fullName>
    </submittedName>
</protein>
<evidence type="ECO:0000313" key="2">
    <source>
        <dbReference type="Proteomes" id="UP000254133"/>
    </source>
</evidence>
<accession>A0A378PZP7</accession>
<gene>
    <name evidence="1" type="ORF">NCTC9426_02756</name>
</gene>
<reference evidence="1 2" key="1">
    <citation type="submission" date="2018-06" db="EMBL/GenBank/DDBJ databases">
        <authorList>
            <consortium name="Pathogen Informatics"/>
            <person name="Doyle S."/>
        </authorList>
    </citation>
    <scope>NUCLEOTIDE SEQUENCE [LARGE SCALE GENOMIC DNA]</scope>
    <source>
        <strain evidence="1 2">NCTC9426</strain>
    </source>
</reference>
<dbReference type="Proteomes" id="UP000254133">
    <property type="component" value="Unassembled WGS sequence"/>
</dbReference>
<dbReference type="EMBL" id="UGPZ01000003">
    <property type="protein sequence ID" value="STY94021.1"/>
    <property type="molecule type" value="Genomic_DNA"/>
</dbReference>
<dbReference type="AlphaFoldDB" id="A0A378PZP7"/>
<sequence length="79" mass="9413">MQKRLVFLKYVYIVNSVIKGRHPLTKSYLYFAQFTSFCKKFAQNSKKYLQNIRTYVHYAPDDNTNFCVSDFNNNADDCH</sequence>
<name>A0A378PZP7_MORBO</name>
<organism evidence="1 2">
    <name type="scientific">Moraxella bovis</name>
    <dbReference type="NCBI Taxonomy" id="476"/>
    <lineage>
        <taxon>Bacteria</taxon>
        <taxon>Pseudomonadati</taxon>
        <taxon>Pseudomonadota</taxon>
        <taxon>Gammaproteobacteria</taxon>
        <taxon>Moraxellales</taxon>
        <taxon>Moraxellaceae</taxon>
        <taxon>Moraxella</taxon>
    </lineage>
</organism>
<proteinExistence type="predicted"/>